<accession>A0A5B8FUJ9</accession>
<dbReference type="InterPro" id="IPR013655">
    <property type="entry name" value="PAS_fold_3"/>
</dbReference>
<evidence type="ECO:0000313" key="8">
    <source>
        <dbReference type="Proteomes" id="UP000305888"/>
    </source>
</evidence>
<dbReference type="OrthoDB" id="9795133at2"/>
<dbReference type="InterPro" id="IPR003594">
    <property type="entry name" value="HATPase_dom"/>
</dbReference>
<dbReference type="InterPro" id="IPR004358">
    <property type="entry name" value="Sig_transdc_His_kin-like_C"/>
</dbReference>
<dbReference type="AlphaFoldDB" id="A0A5B8FUJ9"/>
<dbReference type="InterPro" id="IPR000014">
    <property type="entry name" value="PAS"/>
</dbReference>
<protein>
    <recommendedName>
        <fullName evidence="2">histidine kinase</fullName>
        <ecNumber evidence="2">2.7.13.3</ecNumber>
    </recommendedName>
</protein>
<proteinExistence type="predicted"/>
<dbReference type="EMBL" id="CP040818">
    <property type="protein sequence ID" value="QDL90740.1"/>
    <property type="molecule type" value="Genomic_DNA"/>
</dbReference>
<dbReference type="SUPFAM" id="SSF55785">
    <property type="entry name" value="PYP-like sensor domain (PAS domain)"/>
    <property type="match status" value="2"/>
</dbReference>
<dbReference type="PRINTS" id="PR00344">
    <property type="entry name" value="BCTRLSENSOR"/>
</dbReference>
<name>A0A5B8FUJ9_9RHOB</name>
<evidence type="ECO:0000256" key="3">
    <source>
        <dbReference type="SAM" id="Coils"/>
    </source>
</evidence>
<gene>
    <name evidence="7" type="ORF">FDP22_02410</name>
</gene>
<feature type="domain" description="Histidine kinase" evidence="5">
    <location>
        <begin position="440"/>
        <end position="657"/>
    </location>
</feature>
<dbReference type="Gene3D" id="1.10.287.130">
    <property type="match status" value="1"/>
</dbReference>
<feature type="transmembrane region" description="Helical" evidence="4">
    <location>
        <begin position="59"/>
        <end position="80"/>
    </location>
</feature>
<evidence type="ECO:0000259" key="6">
    <source>
        <dbReference type="PROSITE" id="PS50112"/>
    </source>
</evidence>
<dbReference type="PROSITE" id="PS50109">
    <property type="entry name" value="HIS_KIN"/>
    <property type="match status" value="1"/>
</dbReference>
<feature type="domain" description="PAS" evidence="6">
    <location>
        <begin position="120"/>
        <end position="192"/>
    </location>
</feature>
<evidence type="ECO:0000256" key="1">
    <source>
        <dbReference type="ARBA" id="ARBA00000085"/>
    </source>
</evidence>
<dbReference type="Proteomes" id="UP000305888">
    <property type="component" value="Chromosome"/>
</dbReference>
<dbReference type="KEGG" id="ppru:FDP22_02410"/>
<feature type="coiled-coil region" evidence="3">
    <location>
        <begin position="236"/>
        <end position="267"/>
    </location>
</feature>
<evidence type="ECO:0000256" key="2">
    <source>
        <dbReference type="ARBA" id="ARBA00012438"/>
    </source>
</evidence>
<dbReference type="GO" id="GO:0004673">
    <property type="term" value="F:protein histidine kinase activity"/>
    <property type="evidence" value="ECO:0007669"/>
    <property type="project" value="UniProtKB-EC"/>
</dbReference>
<dbReference type="InterPro" id="IPR035965">
    <property type="entry name" value="PAS-like_dom_sf"/>
</dbReference>
<comment type="catalytic activity">
    <reaction evidence="1">
        <text>ATP + protein L-histidine = ADP + protein N-phospho-L-histidine.</text>
        <dbReference type="EC" id="2.7.13.3"/>
    </reaction>
</comment>
<feature type="transmembrane region" description="Helical" evidence="4">
    <location>
        <begin position="35"/>
        <end position="52"/>
    </location>
</feature>
<dbReference type="PROSITE" id="PS50112">
    <property type="entry name" value="PAS"/>
    <property type="match status" value="1"/>
</dbReference>
<dbReference type="Pfam" id="PF02518">
    <property type="entry name" value="HATPase_c"/>
    <property type="match status" value="1"/>
</dbReference>
<dbReference type="SUPFAM" id="SSF55874">
    <property type="entry name" value="ATPase domain of HSP90 chaperone/DNA topoisomerase II/histidine kinase"/>
    <property type="match status" value="1"/>
</dbReference>
<keyword evidence="4" id="KW-0472">Membrane</keyword>
<organism evidence="7 8">
    <name type="scientific">Paroceanicella profunda</name>
    <dbReference type="NCBI Taxonomy" id="2579971"/>
    <lineage>
        <taxon>Bacteria</taxon>
        <taxon>Pseudomonadati</taxon>
        <taxon>Pseudomonadota</taxon>
        <taxon>Alphaproteobacteria</taxon>
        <taxon>Rhodobacterales</taxon>
        <taxon>Paracoccaceae</taxon>
        <taxon>Paroceanicella</taxon>
    </lineage>
</organism>
<dbReference type="SMART" id="SM00387">
    <property type="entry name" value="HATPase_c"/>
    <property type="match status" value="1"/>
</dbReference>
<reference evidence="7 8" key="1">
    <citation type="submission" date="2019-06" db="EMBL/GenBank/DDBJ databases">
        <title>Genome sequence of Rhodobacteraceae bacterium D4M1.</title>
        <authorList>
            <person name="Cao J."/>
        </authorList>
    </citation>
    <scope>NUCLEOTIDE SEQUENCE [LARGE SCALE GENOMIC DNA]</scope>
    <source>
        <strain evidence="7 8">D4M1</strain>
    </source>
</reference>
<dbReference type="CDD" id="cd00130">
    <property type="entry name" value="PAS"/>
    <property type="match status" value="1"/>
</dbReference>
<dbReference type="EC" id="2.7.13.3" evidence="2"/>
<dbReference type="InterPro" id="IPR005467">
    <property type="entry name" value="His_kinase_dom"/>
</dbReference>
<dbReference type="PANTHER" id="PTHR43065:SF42">
    <property type="entry name" value="TWO-COMPONENT SENSOR PPRA"/>
    <property type="match status" value="1"/>
</dbReference>
<sequence length="666" mass="71983">MAPRGAERILSGAARPVLALLLAGIIFVTDEKVGFHAAVSVLYPLVLVLGAGRSGRRGIHAWTALCLALPVISFISVHMPRPGAEAALRLTFALAVTGLTGALLNGRLRLREARDARASSEETLRQFAELIPQILFRTDAGGRLTYLNPWFTRLTGRSAGEALARQHWHEALHPEDRDRYLRLHTEAGLSPQRIHVRARDSAGQYRWLLLHRRPRLDPVTGALAGWYGSGIDVDAEVRAAAEIRDLNARLERLAAQREEALRRSEHRFRALFDDLNIAFAEHDLSAAKPLVDAARDAGAGSLAAHDAAHPGYIARCLAGIRLVSANRAMLQMLGYGEETGLLSPAWPAPRGGRGAQMPLIQLEALFDGRCHVSGSTTLPGRDGRALPVAFGLNLIPESCTALSTFIDISEQEAAHAAMLAAQSSLARAGRAATMGALSTSLAHELNQPVQALTTEIDTIRRWLQRDPPEMARALRTLDRLAGNGARIAAIMRRTRAQLVTGEAPAMPLDLRALLRETSALLEGDLSHRSARLQVECTLDDPQVIADRIGLQQVFVNVLLNAAEAIAARPGGGHGLIRVLVREAPDDMACIRIRDDGPGIAPQHLEKLFEPFFTTRAQGMGMGLHICRGIIERFGGTISAGNHVGGGAEIRFTLPRPRARACAEHAA</sequence>
<dbReference type="Pfam" id="PF08447">
    <property type="entry name" value="PAS_3"/>
    <property type="match status" value="1"/>
</dbReference>
<evidence type="ECO:0000256" key="4">
    <source>
        <dbReference type="SAM" id="Phobius"/>
    </source>
</evidence>
<keyword evidence="8" id="KW-1185">Reference proteome</keyword>
<feature type="transmembrane region" description="Helical" evidence="4">
    <location>
        <begin position="12"/>
        <end position="29"/>
    </location>
</feature>
<dbReference type="Gene3D" id="3.30.450.20">
    <property type="entry name" value="PAS domain"/>
    <property type="match status" value="2"/>
</dbReference>
<keyword evidence="4" id="KW-1133">Transmembrane helix</keyword>
<evidence type="ECO:0000259" key="5">
    <source>
        <dbReference type="PROSITE" id="PS50109"/>
    </source>
</evidence>
<dbReference type="InterPro" id="IPR036890">
    <property type="entry name" value="HATPase_C_sf"/>
</dbReference>
<dbReference type="NCBIfam" id="TIGR00229">
    <property type="entry name" value="sensory_box"/>
    <property type="match status" value="1"/>
</dbReference>
<keyword evidence="3" id="KW-0175">Coiled coil</keyword>
<dbReference type="Gene3D" id="3.30.565.10">
    <property type="entry name" value="Histidine kinase-like ATPase, C-terminal domain"/>
    <property type="match status" value="1"/>
</dbReference>
<dbReference type="PANTHER" id="PTHR43065">
    <property type="entry name" value="SENSOR HISTIDINE KINASE"/>
    <property type="match status" value="1"/>
</dbReference>
<keyword evidence="4" id="KW-0812">Transmembrane</keyword>
<dbReference type="SMART" id="SM00091">
    <property type="entry name" value="PAS"/>
    <property type="match status" value="1"/>
</dbReference>
<evidence type="ECO:0000313" key="7">
    <source>
        <dbReference type="EMBL" id="QDL90740.1"/>
    </source>
</evidence>